<keyword evidence="4 7" id="KW-0812">Transmembrane</keyword>
<organism evidence="8 9">
    <name type="scientific">Faecalispora sporosphaeroides</name>
    <dbReference type="NCBI Taxonomy" id="1549"/>
    <lineage>
        <taxon>Bacteria</taxon>
        <taxon>Bacillati</taxon>
        <taxon>Bacillota</taxon>
        <taxon>Clostridia</taxon>
        <taxon>Eubacteriales</taxon>
        <taxon>Oscillospiraceae</taxon>
        <taxon>Faecalispora</taxon>
    </lineage>
</organism>
<keyword evidence="5 7" id="KW-1133">Transmembrane helix</keyword>
<dbReference type="PRINTS" id="PR00953">
    <property type="entry name" value="TYPE3IMRPROT"/>
</dbReference>
<comment type="caution">
    <text evidence="8">The sequence shown here is derived from an EMBL/GenBank/DDBJ whole genome shotgun (WGS) entry which is preliminary data.</text>
</comment>
<evidence type="ECO:0000313" key="9">
    <source>
        <dbReference type="Proteomes" id="UP000754750"/>
    </source>
</evidence>
<evidence type="ECO:0000256" key="5">
    <source>
        <dbReference type="ARBA" id="ARBA00022989"/>
    </source>
</evidence>
<keyword evidence="6 7" id="KW-0472">Membrane</keyword>
<feature type="transmembrane region" description="Helical" evidence="7">
    <location>
        <begin position="38"/>
        <end position="57"/>
    </location>
</feature>
<dbReference type="GO" id="GO:0006605">
    <property type="term" value="P:protein targeting"/>
    <property type="evidence" value="ECO:0007669"/>
    <property type="project" value="InterPro"/>
</dbReference>
<dbReference type="RefSeq" id="WP_326839997.1">
    <property type="nucleotide sequence ID" value="NZ_SVNY01000002.1"/>
</dbReference>
<accession>A0A928Q390</accession>
<dbReference type="Pfam" id="PF01311">
    <property type="entry name" value="Bac_export_1"/>
    <property type="match status" value="1"/>
</dbReference>
<keyword evidence="8" id="KW-0969">Cilium</keyword>
<proteinExistence type="inferred from homology"/>
<evidence type="ECO:0000256" key="2">
    <source>
        <dbReference type="ARBA" id="ARBA00009772"/>
    </source>
</evidence>
<keyword evidence="8" id="KW-0966">Cell projection</keyword>
<dbReference type="PANTHER" id="PTHR30065:SF1">
    <property type="entry name" value="SURFACE PRESENTATION OF ANTIGENS PROTEIN SPAR"/>
    <property type="match status" value="1"/>
</dbReference>
<dbReference type="InterPro" id="IPR002010">
    <property type="entry name" value="T3SS_IM_R"/>
</dbReference>
<keyword evidence="8" id="KW-0282">Flagellum</keyword>
<dbReference type="GO" id="GO:0005886">
    <property type="term" value="C:plasma membrane"/>
    <property type="evidence" value="ECO:0007669"/>
    <property type="project" value="UniProtKB-SubCell"/>
</dbReference>
<dbReference type="PANTHER" id="PTHR30065">
    <property type="entry name" value="FLAGELLAR BIOSYNTHETIC PROTEIN FLIR"/>
    <property type="match status" value="1"/>
</dbReference>
<feature type="transmembrane region" description="Helical" evidence="7">
    <location>
        <begin position="119"/>
        <end position="138"/>
    </location>
</feature>
<comment type="similarity">
    <text evidence="2">Belongs to the FliR/MopE/SpaR family.</text>
</comment>
<name>A0A928Q390_9FIRM</name>
<evidence type="ECO:0000256" key="3">
    <source>
        <dbReference type="ARBA" id="ARBA00022475"/>
    </source>
</evidence>
<reference evidence="8" key="1">
    <citation type="submission" date="2019-04" db="EMBL/GenBank/DDBJ databases">
        <title>Evolution of Biomass-Degrading Anaerobic Consortia Revealed by Metagenomics.</title>
        <authorList>
            <person name="Peng X."/>
        </authorList>
    </citation>
    <scope>NUCLEOTIDE SEQUENCE</scope>
    <source>
        <strain evidence="8">SIG551</strain>
    </source>
</reference>
<keyword evidence="3" id="KW-1003">Cell membrane</keyword>
<feature type="transmembrane region" description="Helical" evidence="7">
    <location>
        <begin position="215"/>
        <end position="239"/>
    </location>
</feature>
<protein>
    <submittedName>
        <fullName evidence="8">Flagellar biosynthetic protein FliR</fullName>
    </submittedName>
</protein>
<feature type="transmembrane region" description="Helical" evidence="7">
    <location>
        <begin position="175"/>
        <end position="195"/>
    </location>
</feature>
<evidence type="ECO:0000256" key="6">
    <source>
        <dbReference type="ARBA" id="ARBA00023136"/>
    </source>
</evidence>
<sequence>MLDLVTLNYNVTLLLLIFMRMTGCVVFSPIFGRTSIPVVVRVGLTLMLSLFSYQLVPVRTVELPSFLIFFVTMLRELLLGFLIGFIIQLFLSVILISGENMDMQIGISMSKIYDPQSNVSMPISGSFINAMFFLLFFATGAHRTLIQVFVQLCVMVPYGELAIGQQVFSHLVELFRLVLIYAVKMSLPVMASQLITEFAVGLVMKAVPRLNIFMINIQVKVLLGFGILFLMAGPLASFLERMIDLMFDQIGGVYRMLM</sequence>
<evidence type="ECO:0000313" key="8">
    <source>
        <dbReference type="EMBL" id="MBE6832651.1"/>
    </source>
</evidence>
<comment type="subcellular location">
    <subcellularLocation>
        <location evidence="1">Cell membrane</location>
        <topology evidence="1">Multi-pass membrane protein</topology>
    </subcellularLocation>
</comment>
<feature type="transmembrane region" description="Helical" evidence="7">
    <location>
        <begin position="77"/>
        <end position="98"/>
    </location>
</feature>
<evidence type="ECO:0000256" key="7">
    <source>
        <dbReference type="SAM" id="Phobius"/>
    </source>
</evidence>
<dbReference type="AlphaFoldDB" id="A0A928Q390"/>
<evidence type="ECO:0000256" key="4">
    <source>
        <dbReference type="ARBA" id="ARBA00022692"/>
    </source>
</evidence>
<feature type="transmembrane region" description="Helical" evidence="7">
    <location>
        <begin position="12"/>
        <end position="31"/>
    </location>
</feature>
<gene>
    <name evidence="8" type="ORF">E7512_03570</name>
</gene>
<evidence type="ECO:0000256" key="1">
    <source>
        <dbReference type="ARBA" id="ARBA00004651"/>
    </source>
</evidence>
<dbReference type="Proteomes" id="UP000754750">
    <property type="component" value="Unassembled WGS sequence"/>
</dbReference>
<dbReference type="EMBL" id="SVNY01000002">
    <property type="protein sequence ID" value="MBE6832651.1"/>
    <property type="molecule type" value="Genomic_DNA"/>
</dbReference>